<dbReference type="SMR" id="A6HIX4"/>
<dbReference type="GeneID" id="287675"/>
<dbReference type="Gene3D" id="1.20.5.170">
    <property type="match status" value="1"/>
</dbReference>
<feature type="coiled-coil region" evidence="4">
    <location>
        <begin position="122"/>
        <end position="149"/>
    </location>
</feature>
<keyword evidence="1" id="KW-0416">Keratin</keyword>
<protein>
    <submittedName>
        <fullName evidence="7">RCG35356</fullName>
    </submittedName>
</protein>
<dbReference type="SUPFAM" id="SSF64593">
    <property type="entry name" value="Intermediate filament protein, coiled coil region"/>
    <property type="match status" value="2"/>
</dbReference>
<reference evidence="7 8" key="1">
    <citation type="submission" date="2005-07" db="EMBL/GenBank/DDBJ databases">
        <authorList>
            <person name="Mural R.J."/>
            <person name="Li P.W."/>
            <person name="Adams M.D."/>
            <person name="Amanatides P.G."/>
            <person name="Baden-Tillson H."/>
            <person name="Barnstead M."/>
            <person name="Chin S.H."/>
            <person name="Dew I."/>
            <person name="Evans C.A."/>
            <person name="Ferriera S."/>
            <person name="Flanigan M."/>
            <person name="Fosler C."/>
            <person name="Glodek A."/>
            <person name="Gu Z."/>
            <person name="Holt R.A."/>
            <person name="Jennings D."/>
            <person name="Kraft C.L."/>
            <person name="Lu F."/>
            <person name="Nguyen T."/>
            <person name="Nusskern D.R."/>
            <person name="Pfannkoch C.M."/>
            <person name="Sitter C."/>
            <person name="Sutton G.G."/>
            <person name="Venter J.C."/>
            <person name="Wang Z."/>
            <person name="Woodage T."/>
            <person name="Zheng X.H."/>
            <person name="Zhong F."/>
        </authorList>
    </citation>
    <scope>NUCLEOTIDE SEQUENCE [LARGE SCALE GENOMIC DNA]</scope>
    <source>
        <strain>BN</strain>
        <strain evidence="8">Sprague-Dawley</strain>
    </source>
</reference>
<dbReference type="FunFam" id="1.20.5.1160:FF:000002">
    <property type="entry name" value="Type I keratin 10"/>
    <property type="match status" value="1"/>
</dbReference>
<name>A6HIX4_RAT</name>
<dbReference type="GO" id="GO:0005882">
    <property type="term" value="C:intermediate filament"/>
    <property type="evidence" value="ECO:0007669"/>
    <property type="project" value="UniProtKB-KW"/>
</dbReference>
<dbReference type="PROSITE" id="PS51842">
    <property type="entry name" value="IF_ROD_2"/>
    <property type="match status" value="1"/>
</dbReference>
<keyword evidence="2" id="KW-0403">Intermediate filament</keyword>
<dbReference type="PANTHER" id="PTHR23239">
    <property type="entry name" value="INTERMEDIATE FILAMENT"/>
    <property type="match status" value="1"/>
</dbReference>
<dbReference type="PRINTS" id="PR01248">
    <property type="entry name" value="TYPE1KERATIN"/>
</dbReference>
<dbReference type="CTD" id="192666"/>
<dbReference type="OrthoDB" id="2441647at2759"/>
<proteinExistence type="predicted"/>
<evidence type="ECO:0000313" key="8">
    <source>
        <dbReference type="Proteomes" id="UP000234681"/>
    </source>
</evidence>
<feature type="domain" description="IF rod" evidence="6">
    <location>
        <begin position="118"/>
        <end position="432"/>
    </location>
</feature>
<dbReference type="OMA" id="SGSTNMG"/>
<dbReference type="InterPro" id="IPR002957">
    <property type="entry name" value="Keratin_I"/>
</dbReference>
<feature type="coiled-coil region" evidence="4">
    <location>
        <begin position="175"/>
        <end position="237"/>
    </location>
</feature>
<dbReference type="KEGG" id="rno:287675"/>
<feature type="coiled-coil region" evidence="4">
    <location>
        <begin position="290"/>
        <end position="424"/>
    </location>
</feature>
<evidence type="ECO:0000256" key="4">
    <source>
        <dbReference type="SAM" id="Coils"/>
    </source>
</evidence>
<feature type="region of interest" description="Disordered" evidence="5">
    <location>
        <begin position="1"/>
        <end position="23"/>
    </location>
</feature>
<dbReference type="RGD" id="1303157">
    <property type="gene designation" value="Krt24"/>
</dbReference>
<feature type="compositionally biased region" description="Low complexity" evidence="5">
    <location>
        <begin position="8"/>
        <end position="23"/>
    </location>
</feature>
<evidence type="ECO:0000313" key="7">
    <source>
        <dbReference type="EMBL" id="EDM05979.1"/>
    </source>
</evidence>
<dbReference type="FunFam" id="1.20.5.500:FF:000001">
    <property type="entry name" value="Type II keratin 23"/>
    <property type="match status" value="1"/>
</dbReference>
<evidence type="ECO:0000256" key="5">
    <source>
        <dbReference type="SAM" id="MobiDB-lite"/>
    </source>
</evidence>
<evidence type="ECO:0000256" key="2">
    <source>
        <dbReference type="ARBA" id="ARBA00022754"/>
    </source>
</evidence>
<evidence type="ECO:0000256" key="1">
    <source>
        <dbReference type="ARBA" id="ARBA00022744"/>
    </source>
</evidence>
<evidence type="ECO:0000256" key="3">
    <source>
        <dbReference type="ARBA" id="ARBA00023054"/>
    </source>
</evidence>
<dbReference type="EMBL" id="CH473948">
    <property type="protein sequence ID" value="EDM05979.1"/>
    <property type="molecule type" value="Genomic_DNA"/>
</dbReference>
<accession>A6HIX4</accession>
<dbReference type="Gene3D" id="1.20.5.500">
    <property type="entry name" value="Single helix bin"/>
    <property type="match status" value="1"/>
</dbReference>
<dbReference type="Pfam" id="PF00038">
    <property type="entry name" value="Filament"/>
    <property type="match status" value="1"/>
</dbReference>
<organism evidence="7 8">
    <name type="scientific">Rattus norvegicus</name>
    <name type="common">Rat</name>
    <dbReference type="NCBI Taxonomy" id="10116"/>
    <lineage>
        <taxon>Eukaryota</taxon>
        <taxon>Metazoa</taxon>
        <taxon>Chordata</taxon>
        <taxon>Craniata</taxon>
        <taxon>Vertebrata</taxon>
        <taxon>Euteleostomi</taxon>
        <taxon>Mammalia</taxon>
        <taxon>Eutheria</taxon>
        <taxon>Euarchontoglires</taxon>
        <taxon>Glires</taxon>
        <taxon>Rodentia</taxon>
        <taxon>Myomorpha</taxon>
        <taxon>Muroidea</taxon>
        <taxon>Muridae</taxon>
        <taxon>Murinae</taxon>
        <taxon>Rattus</taxon>
    </lineage>
</organism>
<evidence type="ECO:0000259" key="6">
    <source>
        <dbReference type="PROSITE" id="PS51842"/>
    </source>
</evidence>
<dbReference type="SMART" id="SM01391">
    <property type="entry name" value="Filament"/>
    <property type="match status" value="1"/>
</dbReference>
<dbReference type="GO" id="GO:0005198">
    <property type="term" value="F:structural molecule activity"/>
    <property type="evidence" value="ECO:0007669"/>
    <property type="project" value="InterPro"/>
</dbReference>
<sequence length="491" mass="52380">MFCSAQKGSCSSRVSSSGAVGSRGCTGSGSSYGLGGGSAWGFQGSSSSWGLSGGSKGSIGGGFSSCSVRGGFGAGSSFGGGSGFGGGSSGGVSSYGGSLGGGLGGIGGYDGGLLSGSEKQTMQGLNDRLANYLDKVRALEEANTDLETKIKDWYGRHGSGKDGPGRDYSQYCSVIEDLKNQIISATCENARLALQIDNARLAADDFRMKYEHELCLRQSLEADINGLRKVLDEMTMTRCDLEMQIEGLTEELVFLRKNHEEEMKCLQGSSGGDVTVEMNATPGTDLTKLLNDMRAQYEAMAEQNRQEAEKQFNERSACLQAQISTDAGAANCAKSEVMELRRTVQTLEIELQSQLALKCSLEGTLADTEARYVAQLSGIQTQISSLEEQLSQIRGETQCQSAEYECLLDIKTRLEQEIETYRRLLNGDGGGCDYRNLVSRQVVLNDSNFGSCSGQEKDPSKTRVTKTIIEEVVDGKVVSSQVSNISEVKIK</sequence>
<evidence type="ECO:0000313" key="9">
    <source>
        <dbReference type="RGD" id="1303157"/>
    </source>
</evidence>
<dbReference type="FunFam" id="1.20.5.170:FF:000002">
    <property type="entry name" value="Type I keratin KA11"/>
    <property type="match status" value="1"/>
</dbReference>
<dbReference type="AlphaFoldDB" id="A6HIX4"/>
<dbReference type="RefSeq" id="NP_001004131.1">
    <property type="nucleotide sequence ID" value="NM_001004131.2"/>
</dbReference>
<gene>
    <name evidence="9" type="primary">Krt24</name>
    <name evidence="7" type="ORF">rCG_35356</name>
</gene>
<dbReference type="Proteomes" id="UP000234681">
    <property type="component" value="Chromosome 10"/>
</dbReference>
<dbReference type="Gene3D" id="1.20.5.1160">
    <property type="entry name" value="Vasodilator-stimulated phosphoprotein"/>
    <property type="match status" value="1"/>
</dbReference>
<dbReference type="PANTHER" id="PTHR23239:SF207">
    <property type="entry name" value="KERATIN, TYPE I CYTOSKELETAL 24"/>
    <property type="match status" value="1"/>
</dbReference>
<keyword evidence="3 4" id="KW-0175">Coiled coil</keyword>
<dbReference type="InterPro" id="IPR039008">
    <property type="entry name" value="IF_rod_dom"/>
</dbReference>